<keyword evidence="2" id="KW-0902">Two-component regulatory system</keyword>
<dbReference type="AlphaFoldDB" id="A0A7X0JX02"/>
<keyword evidence="4 7" id="KW-0238">DNA-binding</keyword>
<reference evidence="10 11" key="1">
    <citation type="submission" date="2020-08" db="EMBL/GenBank/DDBJ databases">
        <title>Genomic Encyclopedia of Type Strains, Phase IV (KMG-IV): sequencing the most valuable type-strain genomes for metagenomic binning, comparative biology and taxonomic classification.</title>
        <authorList>
            <person name="Goeker M."/>
        </authorList>
    </citation>
    <scope>NUCLEOTIDE SEQUENCE [LARGE SCALE GENOMIC DNA]</scope>
    <source>
        <strain evidence="10 11">DSM 22368</strain>
    </source>
</reference>
<dbReference type="PROSITE" id="PS50110">
    <property type="entry name" value="RESPONSE_REGULATORY"/>
    <property type="match status" value="1"/>
</dbReference>
<keyword evidence="3" id="KW-0805">Transcription regulation</keyword>
<dbReference type="Gene3D" id="6.10.250.690">
    <property type="match status" value="1"/>
</dbReference>
<name>A0A7X0JX02_9GAMM</name>
<evidence type="ECO:0000256" key="7">
    <source>
        <dbReference type="PROSITE-ProRule" id="PRU01091"/>
    </source>
</evidence>
<gene>
    <name evidence="10" type="ORF">HNR48_003241</name>
</gene>
<accession>A0A7X0JX02</accession>
<dbReference type="InterPro" id="IPR001789">
    <property type="entry name" value="Sig_transdc_resp-reg_receiver"/>
</dbReference>
<evidence type="ECO:0000256" key="4">
    <source>
        <dbReference type="ARBA" id="ARBA00023125"/>
    </source>
</evidence>
<dbReference type="FunCoup" id="A0A7X0JX02">
    <property type="interactions" value="114"/>
</dbReference>
<protein>
    <submittedName>
        <fullName evidence="10">Two-component system response regulator PhoP</fullName>
    </submittedName>
</protein>
<dbReference type="GO" id="GO:0032993">
    <property type="term" value="C:protein-DNA complex"/>
    <property type="evidence" value="ECO:0007669"/>
    <property type="project" value="TreeGrafter"/>
</dbReference>
<comment type="caution">
    <text evidence="10">The sequence shown here is derived from an EMBL/GenBank/DDBJ whole genome shotgun (WGS) entry which is preliminary data.</text>
</comment>
<dbReference type="RefSeq" id="WP_166843229.1">
    <property type="nucleotide sequence ID" value="NZ_BAABWJ010000014.1"/>
</dbReference>
<dbReference type="CDD" id="cd00383">
    <property type="entry name" value="trans_reg_C"/>
    <property type="match status" value="1"/>
</dbReference>
<feature type="DNA-binding region" description="OmpR/PhoB-type" evidence="7">
    <location>
        <begin position="124"/>
        <end position="222"/>
    </location>
</feature>
<evidence type="ECO:0000259" key="9">
    <source>
        <dbReference type="PROSITE" id="PS51755"/>
    </source>
</evidence>
<evidence type="ECO:0000256" key="6">
    <source>
        <dbReference type="PROSITE-ProRule" id="PRU00169"/>
    </source>
</evidence>
<evidence type="ECO:0000259" key="8">
    <source>
        <dbReference type="PROSITE" id="PS50110"/>
    </source>
</evidence>
<dbReference type="Gene3D" id="3.40.50.2300">
    <property type="match status" value="1"/>
</dbReference>
<dbReference type="SUPFAM" id="SSF52172">
    <property type="entry name" value="CheY-like"/>
    <property type="match status" value="1"/>
</dbReference>
<keyword evidence="1 6" id="KW-0597">Phosphoprotein</keyword>
<dbReference type="SMART" id="SM00448">
    <property type="entry name" value="REC"/>
    <property type="match status" value="1"/>
</dbReference>
<dbReference type="FunFam" id="1.10.10.10:FF:000005">
    <property type="entry name" value="Two-component system response regulator"/>
    <property type="match status" value="1"/>
</dbReference>
<dbReference type="GO" id="GO:0000976">
    <property type="term" value="F:transcription cis-regulatory region binding"/>
    <property type="evidence" value="ECO:0007669"/>
    <property type="project" value="TreeGrafter"/>
</dbReference>
<dbReference type="PANTHER" id="PTHR48111">
    <property type="entry name" value="REGULATOR OF RPOS"/>
    <property type="match status" value="1"/>
</dbReference>
<dbReference type="InterPro" id="IPR011006">
    <property type="entry name" value="CheY-like_superfamily"/>
</dbReference>
<keyword evidence="5" id="KW-0804">Transcription</keyword>
<feature type="domain" description="Response regulatory" evidence="8">
    <location>
        <begin position="2"/>
        <end position="116"/>
    </location>
</feature>
<feature type="modified residue" description="4-aspartylphosphate" evidence="6">
    <location>
        <position position="51"/>
    </location>
</feature>
<dbReference type="FunFam" id="3.40.50.2300:FF:000002">
    <property type="entry name" value="DNA-binding response regulator PhoP"/>
    <property type="match status" value="1"/>
</dbReference>
<evidence type="ECO:0000256" key="2">
    <source>
        <dbReference type="ARBA" id="ARBA00023012"/>
    </source>
</evidence>
<feature type="domain" description="OmpR/PhoB-type" evidence="9">
    <location>
        <begin position="124"/>
        <end position="222"/>
    </location>
</feature>
<dbReference type="GO" id="GO:0006355">
    <property type="term" value="P:regulation of DNA-templated transcription"/>
    <property type="evidence" value="ECO:0007669"/>
    <property type="project" value="InterPro"/>
</dbReference>
<dbReference type="Pfam" id="PF00072">
    <property type="entry name" value="Response_reg"/>
    <property type="match status" value="1"/>
</dbReference>
<evidence type="ECO:0000313" key="11">
    <source>
        <dbReference type="Proteomes" id="UP000528457"/>
    </source>
</evidence>
<keyword evidence="11" id="KW-1185">Reference proteome</keyword>
<dbReference type="CDD" id="cd19934">
    <property type="entry name" value="REC_OmpR_EcPhoP-like"/>
    <property type="match status" value="1"/>
</dbReference>
<dbReference type="PANTHER" id="PTHR48111:SF71">
    <property type="entry name" value="TRANSCRIPTIONAL REGULATORY PROTEIN PHOP"/>
    <property type="match status" value="1"/>
</dbReference>
<dbReference type="Proteomes" id="UP000528457">
    <property type="component" value="Unassembled WGS sequence"/>
</dbReference>
<dbReference type="PROSITE" id="PS51755">
    <property type="entry name" value="OMPR_PHOB"/>
    <property type="match status" value="1"/>
</dbReference>
<evidence type="ECO:0000256" key="5">
    <source>
        <dbReference type="ARBA" id="ARBA00023163"/>
    </source>
</evidence>
<dbReference type="Gene3D" id="1.10.10.10">
    <property type="entry name" value="Winged helix-like DNA-binding domain superfamily/Winged helix DNA-binding domain"/>
    <property type="match status" value="1"/>
</dbReference>
<dbReference type="GO" id="GO:0005829">
    <property type="term" value="C:cytosol"/>
    <property type="evidence" value="ECO:0007669"/>
    <property type="project" value="TreeGrafter"/>
</dbReference>
<dbReference type="InParanoid" id="A0A7X0JX02"/>
<evidence type="ECO:0000256" key="1">
    <source>
        <dbReference type="ARBA" id="ARBA00022553"/>
    </source>
</evidence>
<dbReference type="Pfam" id="PF00486">
    <property type="entry name" value="Trans_reg_C"/>
    <property type="match status" value="1"/>
</dbReference>
<evidence type="ECO:0000256" key="3">
    <source>
        <dbReference type="ARBA" id="ARBA00023015"/>
    </source>
</evidence>
<proteinExistence type="predicted"/>
<dbReference type="InterPro" id="IPR039420">
    <property type="entry name" value="WalR-like"/>
</dbReference>
<dbReference type="InterPro" id="IPR036388">
    <property type="entry name" value="WH-like_DNA-bd_sf"/>
</dbReference>
<dbReference type="EMBL" id="JACHHT010000002">
    <property type="protein sequence ID" value="MBB6522956.1"/>
    <property type="molecule type" value="Genomic_DNA"/>
</dbReference>
<evidence type="ECO:0000313" key="10">
    <source>
        <dbReference type="EMBL" id="MBB6522956.1"/>
    </source>
</evidence>
<sequence length="226" mass="25203">MRLLVVEDEPHIREQICTQLKSAGYVSDACGDGREAIFLGTEHPYDLAIIDLGLPEVDGLEVVKQLRAEGQKYPILILTARGNWQDKVEGLEAGADDYVVKPFQNEELLARINALLRRAAGHASPSLDYGPLVINTAAKTVSRDGVKLELTSFEYNTLEYLALNAGKLVSKTELTEHLYDQDFDRDSNVIEVFIGRLRKKIDPNSDLKPIDTVRGQGYRFALETQS</sequence>
<organism evidence="10 11">
    <name type="scientific">Pseudoteredinibacter isoporae</name>
    <dbReference type="NCBI Taxonomy" id="570281"/>
    <lineage>
        <taxon>Bacteria</taxon>
        <taxon>Pseudomonadati</taxon>
        <taxon>Pseudomonadota</taxon>
        <taxon>Gammaproteobacteria</taxon>
        <taxon>Cellvibrionales</taxon>
        <taxon>Cellvibrionaceae</taxon>
        <taxon>Pseudoteredinibacter</taxon>
    </lineage>
</organism>
<dbReference type="InterPro" id="IPR001867">
    <property type="entry name" value="OmpR/PhoB-type_DNA-bd"/>
</dbReference>
<dbReference type="GO" id="GO:0000156">
    <property type="term" value="F:phosphorelay response regulator activity"/>
    <property type="evidence" value="ECO:0007669"/>
    <property type="project" value="TreeGrafter"/>
</dbReference>
<dbReference type="SMART" id="SM00862">
    <property type="entry name" value="Trans_reg_C"/>
    <property type="match status" value="1"/>
</dbReference>